<dbReference type="RefSeq" id="WP_158203083.1">
    <property type="nucleotide sequence ID" value="NZ_WSZK01000006.1"/>
</dbReference>
<evidence type="ECO:0000313" key="4">
    <source>
        <dbReference type="Proteomes" id="UP000451471"/>
    </source>
</evidence>
<feature type="domain" description="DUF7308" evidence="2">
    <location>
        <begin position="273"/>
        <end position="459"/>
    </location>
</feature>
<dbReference type="EMBL" id="WSZK01000006">
    <property type="protein sequence ID" value="MWG33364.1"/>
    <property type="molecule type" value="Genomic_DNA"/>
</dbReference>
<dbReference type="Pfam" id="PF23960">
    <property type="entry name" value="DUF7289"/>
    <property type="match status" value="1"/>
</dbReference>
<evidence type="ECO:0000256" key="1">
    <source>
        <dbReference type="SAM" id="MobiDB-lite"/>
    </source>
</evidence>
<protein>
    <recommendedName>
        <fullName evidence="2">DUF7308 domain-containing protein</fullName>
    </recommendedName>
</protein>
<comment type="caution">
    <text evidence="3">The sequence shown here is derived from an EMBL/GenBank/DDBJ whole genome shotgun (WGS) entry which is preliminary data.</text>
</comment>
<proteinExistence type="predicted"/>
<dbReference type="Pfam" id="PF23985">
    <property type="entry name" value="DUF7308"/>
    <property type="match status" value="1"/>
</dbReference>
<feature type="region of interest" description="Disordered" evidence="1">
    <location>
        <begin position="163"/>
        <end position="205"/>
    </location>
</feature>
<dbReference type="InterPro" id="IPR055713">
    <property type="entry name" value="DUF7289"/>
</dbReference>
<feature type="region of interest" description="Disordered" evidence="1">
    <location>
        <begin position="81"/>
        <end position="102"/>
    </location>
</feature>
<evidence type="ECO:0000259" key="2">
    <source>
        <dbReference type="Pfam" id="PF23985"/>
    </source>
</evidence>
<dbReference type="OrthoDB" id="148042at2157"/>
<reference evidence="3 4" key="1">
    <citation type="submission" date="2019-12" db="EMBL/GenBank/DDBJ databases">
        <title>Halocatena pleomorpha gen. nov. sp. nov., an extremely halophilic archaeon of family Halobacteriaceae isolated from saltpan soil.</title>
        <authorList>
            <person name="Pal Y."/>
            <person name="Verma A."/>
            <person name="Krishnamurthi S."/>
            <person name="Kumar P."/>
        </authorList>
    </citation>
    <scope>NUCLEOTIDE SEQUENCE [LARGE SCALE GENOMIC DNA]</scope>
    <source>
        <strain evidence="3 4">JCM 16495</strain>
    </source>
</reference>
<gene>
    <name evidence="3" type="ORF">GQS65_02460</name>
</gene>
<name>A0A6B0GF89_9EURY</name>
<keyword evidence="4" id="KW-1185">Reference proteome</keyword>
<accession>A0A6B0GF89</accession>
<dbReference type="Proteomes" id="UP000451471">
    <property type="component" value="Unassembled WGS sequence"/>
</dbReference>
<evidence type="ECO:0000313" key="3">
    <source>
        <dbReference type="EMBL" id="MWG33364.1"/>
    </source>
</evidence>
<organism evidence="3 4">
    <name type="scientific">Halomarina oriensis</name>
    <dbReference type="NCBI Taxonomy" id="671145"/>
    <lineage>
        <taxon>Archaea</taxon>
        <taxon>Methanobacteriati</taxon>
        <taxon>Methanobacteriota</taxon>
        <taxon>Stenosarchaea group</taxon>
        <taxon>Halobacteria</taxon>
        <taxon>Halobacteriales</taxon>
        <taxon>Natronomonadaceae</taxon>
        <taxon>Halomarina</taxon>
    </lineage>
</organism>
<dbReference type="InterPro" id="IPR055732">
    <property type="entry name" value="DUF7308"/>
</dbReference>
<dbReference type="AlphaFoldDB" id="A0A6B0GF89"/>
<sequence length="485" mass="51568">MVLILGIVVIGTTSVVALGSVALDGTERQSTLDRAEQSMAQFDSRAAQVALGEERSTRLSFGHSSGTYRVVDDAGTITITHVNHDGGSDADGNSVDDGPGDDDEDVYSGTLGAVVYENGDTEIAYQGGGVWRHRGDSTRMLSPPEFHYEGSTLTLPVVQVSGDESASGAPTAVVSKSGQTKGMYPNASTHYEDDSSKPTYSNPASDGQMIVTVESEYYRGWAEYFDSRTEGSVVDVDHANRTVTAELITLGKQGGFEIPTDNNPFEVRGLEPSMQSGEGLERLSFTVRPKDDHTNKFASLDWSLTAQNGDRRIEMNLGGLGNGKCGTGEHADLTVYYSDDGGATYQGWVAENAYEVTCDANGYAKIEVDLVGTGAPTAEYQSISGKLAAYNPGQGGGSLAGSTTFDHFDGDTGTTYSTGSTESVDVLVRHYLNHFAPTFHLESADGNNGNSVNEGESSGDDIQYTGDDVITYLHVSENGIEVRFE</sequence>